<accession>A0AAD7T6H2</accession>
<dbReference type="Proteomes" id="UP001221898">
    <property type="component" value="Unassembled WGS sequence"/>
</dbReference>
<sequence>MFQGNEDLAGLACLSAESLQERAGFVRPSRIPGHAEQDPGAFVSERTSSNTGLTVRHGQPPSLRQTIRAARELPAPTLTQGLWR</sequence>
<evidence type="ECO:0000313" key="3">
    <source>
        <dbReference type="Proteomes" id="UP001221898"/>
    </source>
</evidence>
<dbReference type="AlphaFoldDB" id="A0AAD7T6H2"/>
<gene>
    <name evidence="2" type="ORF">AAFF_G00423240</name>
</gene>
<organism evidence="2 3">
    <name type="scientific">Aldrovandia affinis</name>
    <dbReference type="NCBI Taxonomy" id="143900"/>
    <lineage>
        <taxon>Eukaryota</taxon>
        <taxon>Metazoa</taxon>
        <taxon>Chordata</taxon>
        <taxon>Craniata</taxon>
        <taxon>Vertebrata</taxon>
        <taxon>Euteleostomi</taxon>
        <taxon>Actinopterygii</taxon>
        <taxon>Neopterygii</taxon>
        <taxon>Teleostei</taxon>
        <taxon>Notacanthiformes</taxon>
        <taxon>Halosauridae</taxon>
        <taxon>Aldrovandia</taxon>
    </lineage>
</organism>
<reference evidence="2" key="1">
    <citation type="journal article" date="2023" name="Science">
        <title>Genome structures resolve the early diversification of teleost fishes.</title>
        <authorList>
            <person name="Parey E."/>
            <person name="Louis A."/>
            <person name="Montfort J."/>
            <person name="Bouchez O."/>
            <person name="Roques C."/>
            <person name="Iampietro C."/>
            <person name="Lluch J."/>
            <person name="Castinel A."/>
            <person name="Donnadieu C."/>
            <person name="Desvignes T."/>
            <person name="Floi Bucao C."/>
            <person name="Jouanno E."/>
            <person name="Wen M."/>
            <person name="Mejri S."/>
            <person name="Dirks R."/>
            <person name="Jansen H."/>
            <person name="Henkel C."/>
            <person name="Chen W.J."/>
            <person name="Zahm M."/>
            <person name="Cabau C."/>
            <person name="Klopp C."/>
            <person name="Thompson A.W."/>
            <person name="Robinson-Rechavi M."/>
            <person name="Braasch I."/>
            <person name="Lecointre G."/>
            <person name="Bobe J."/>
            <person name="Postlethwait J.H."/>
            <person name="Berthelot C."/>
            <person name="Roest Crollius H."/>
            <person name="Guiguen Y."/>
        </authorList>
    </citation>
    <scope>NUCLEOTIDE SEQUENCE</scope>
    <source>
        <strain evidence="2">NC1722</strain>
    </source>
</reference>
<protein>
    <submittedName>
        <fullName evidence="2">Uncharacterized protein</fullName>
    </submittedName>
</protein>
<dbReference type="EMBL" id="JAINUG010000009">
    <property type="protein sequence ID" value="KAJ8415344.1"/>
    <property type="molecule type" value="Genomic_DNA"/>
</dbReference>
<keyword evidence="3" id="KW-1185">Reference proteome</keyword>
<comment type="caution">
    <text evidence="2">The sequence shown here is derived from an EMBL/GenBank/DDBJ whole genome shotgun (WGS) entry which is preliminary data.</text>
</comment>
<proteinExistence type="predicted"/>
<name>A0AAD7T6H2_9TELE</name>
<feature type="region of interest" description="Disordered" evidence="1">
    <location>
        <begin position="27"/>
        <end position="62"/>
    </location>
</feature>
<evidence type="ECO:0000313" key="2">
    <source>
        <dbReference type="EMBL" id="KAJ8415344.1"/>
    </source>
</evidence>
<evidence type="ECO:0000256" key="1">
    <source>
        <dbReference type="SAM" id="MobiDB-lite"/>
    </source>
</evidence>